<feature type="repeat" description="WD" evidence="3">
    <location>
        <begin position="305"/>
        <end position="346"/>
    </location>
</feature>
<keyword evidence="4" id="KW-1185">Reference proteome</keyword>
<dbReference type="PROSITE" id="PS50294">
    <property type="entry name" value="WD_REPEATS_REGION"/>
    <property type="match status" value="1"/>
</dbReference>
<feature type="repeat" description="WD" evidence="3">
    <location>
        <begin position="263"/>
        <end position="298"/>
    </location>
</feature>
<dbReference type="PANTHER" id="PTHR46202">
    <property type="entry name" value="DNA EXCISION REPAIR PROTEIN ERCC-8"/>
    <property type="match status" value="1"/>
</dbReference>
<evidence type="ECO:0000313" key="5">
    <source>
        <dbReference type="WBParaSite" id="SMUV_0000917701-mRNA-1"/>
    </source>
</evidence>
<proteinExistence type="predicted"/>
<dbReference type="InterPro" id="IPR042238">
    <property type="entry name" value="Rad28/ERCC8/Ckn1/ATCSA-1"/>
</dbReference>
<dbReference type="PROSITE" id="PS50082">
    <property type="entry name" value="WD_REPEATS_2"/>
    <property type="match status" value="4"/>
</dbReference>
<dbReference type="PROSITE" id="PS00678">
    <property type="entry name" value="WD_REPEATS_1"/>
    <property type="match status" value="2"/>
</dbReference>
<evidence type="ECO:0000256" key="1">
    <source>
        <dbReference type="ARBA" id="ARBA00022574"/>
    </source>
</evidence>
<keyword evidence="2" id="KW-0677">Repeat</keyword>
<dbReference type="InterPro" id="IPR036322">
    <property type="entry name" value="WD40_repeat_dom_sf"/>
</dbReference>
<dbReference type="Pfam" id="PF00400">
    <property type="entry name" value="WD40"/>
    <property type="match status" value="4"/>
</dbReference>
<name>A0A0N5AW87_9BILA</name>
<dbReference type="WBParaSite" id="SMUV_0000917701-mRNA-1">
    <property type="protein sequence ID" value="SMUV_0000917701-mRNA-1"/>
    <property type="gene ID" value="SMUV_0000917701"/>
</dbReference>
<dbReference type="AlphaFoldDB" id="A0A0N5AW87"/>
<dbReference type="PANTHER" id="PTHR46202:SF1">
    <property type="entry name" value="DNA EXCISION REPAIR PROTEIN ERCC-8"/>
    <property type="match status" value="1"/>
</dbReference>
<dbReference type="GO" id="GO:0043161">
    <property type="term" value="P:proteasome-mediated ubiquitin-dependent protein catabolic process"/>
    <property type="evidence" value="ECO:0007669"/>
    <property type="project" value="TreeGrafter"/>
</dbReference>
<feature type="repeat" description="WD" evidence="3">
    <location>
        <begin position="182"/>
        <end position="202"/>
    </location>
</feature>
<accession>A0A0N5AW87</accession>
<dbReference type="Proteomes" id="UP000046393">
    <property type="component" value="Unplaced"/>
</dbReference>
<dbReference type="SUPFAM" id="SSF50978">
    <property type="entry name" value="WD40 repeat-like"/>
    <property type="match status" value="1"/>
</dbReference>
<reference evidence="5" key="1">
    <citation type="submission" date="2016-04" db="UniProtKB">
        <authorList>
            <consortium name="WormBaseParasite"/>
        </authorList>
    </citation>
    <scope>IDENTIFICATION</scope>
</reference>
<dbReference type="GO" id="GO:0000209">
    <property type="term" value="P:protein polyubiquitination"/>
    <property type="evidence" value="ECO:0007669"/>
    <property type="project" value="TreeGrafter"/>
</dbReference>
<dbReference type="GO" id="GO:0006283">
    <property type="term" value="P:transcription-coupled nucleotide-excision repair"/>
    <property type="evidence" value="ECO:0007669"/>
    <property type="project" value="InterPro"/>
</dbReference>
<dbReference type="InterPro" id="IPR019775">
    <property type="entry name" value="WD40_repeat_CS"/>
</dbReference>
<sequence length="469" mass="53050">MRVSVLASSKLSNDVNVEGQNENQRAGVIFDANIAWREVLKRIEVKNAIMPTEEASQKIQQDSGYCYGSGISPRKFLFNELGKRCKPGSLLESKVLECRIRSLRESRFWRLQLTSSRRGMEASPVFSMDIDPAEQKYLLCGSCDGMVSIYDIDFLAGCQELLSPVVYSSEWHRYLVTRCQWYTRDSSMFVTSSMDKTVALWDTNCMKPLDRYTFKKPATQIHWCPVPSAYSFIAVANLTSNIQLIDPRIGEAIQNLRWKVECVSSVCWSNELEHILFTGGMNGNISIWDIRSGKGHLKALRANSNKAHKAAVGGIKLSSDGLFVVTMSIDRVIRIWNTKSMELLKTVKLKSGLIATPSSNPTTSFDIVSLKDDLYAAVPLQDDILIVELFRSCNHGISNQCAVPFAKYNLKGHLQYVNSCVFRNKFCEMFSAANDRSILIWRPAMDETLSDKKSEMLEKLQEDQWSDDD</sequence>
<dbReference type="STRING" id="451379.A0A0N5AW87"/>
<evidence type="ECO:0000256" key="2">
    <source>
        <dbReference type="ARBA" id="ARBA00022737"/>
    </source>
</evidence>
<dbReference type="SMART" id="SM00320">
    <property type="entry name" value="WD40"/>
    <property type="match status" value="5"/>
</dbReference>
<dbReference type="InterPro" id="IPR015943">
    <property type="entry name" value="WD40/YVTN_repeat-like_dom_sf"/>
</dbReference>
<keyword evidence="1 3" id="KW-0853">WD repeat</keyword>
<feature type="repeat" description="WD" evidence="3">
    <location>
        <begin position="410"/>
        <end position="441"/>
    </location>
</feature>
<evidence type="ECO:0000256" key="3">
    <source>
        <dbReference type="PROSITE-ProRule" id="PRU00221"/>
    </source>
</evidence>
<dbReference type="GO" id="GO:0000109">
    <property type="term" value="C:nucleotide-excision repair complex"/>
    <property type="evidence" value="ECO:0007669"/>
    <property type="project" value="TreeGrafter"/>
</dbReference>
<evidence type="ECO:0000313" key="4">
    <source>
        <dbReference type="Proteomes" id="UP000046393"/>
    </source>
</evidence>
<protein>
    <submittedName>
        <fullName evidence="5">WD_REPEATS_REGION domain-containing protein</fullName>
    </submittedName>
</protein>
<dbReference type="Gene3D" id="2.130.10.10">
    <property type="entry name" value="YVTN repeat-like/Quinoprotein amine dehydrogenase"/>
    <property type="match status" value="1"/>
</dbReference>
<organism evidence="4 5">
    <name type="scientific">Syphacia muris</name>
    <dbReference type="NCBI Taxonomy" id="451379"/>
    <lineage>
        <taxon>Eukaryota</taxon>
        <taxon>Metazoa</taxon>
        <taxon>Ecdysozoa</taxon>
        <taxon>Nematoda</taxon>
        <taxon>Chromadorea</taxon>
        <taxon>Rhabditida</taxon>
        <taxon>Spirurina</taxon>
        <taxon>Oxyuridomorpha</taxon>
        <taxon>Oxyuroidea</taxon>
        <taxon>Oxyuridae</taxon>
        <taxon>Syphacia</taxon>
    </lineage>
</organism>
<dbReference type="InterPro" id="IPR001680">
    <property type="entry name" value="WD40_rpt"/>
</dbReference>
<dbReference type="GO" id="GO:0031464">
    <property type="term" value="C:Cul4A-RING E3 ubiquitin ligase complex"/>
    <property type="evidence" value="ECO:0007669"/>
    <property type="project" value="TreeGrafter"/>
</dbReference>